<dbReference type="SUPFAM" id="SSF50978">
    <property type="entry name" value="WD40 repeat-like"/>
    <property type="match status" value="1"/>
</dbReference>
<evidence type="ECO:0000256" key="2">
    <source>
        <dbReference type="ARBA" id="ARBA00022574"/>
    </source>
</evidence>
<dbReference type="PANTHER" id="PTHR18763">
    <property type="entry name" value="WD-REPEAT PROTEIN 18"/>
    <property type="match status" value="1"/>
</dbReference>
<dbReference type="GO" id="GO:0006364">
    <property type="term" value="P:rRNA processing"/>
    <property type="evidence" value="ECO:0007669"/>
    <property type="project" value="TreeGrafter"/>
</dbReference>
<feature type="repeat" description="WD" evidence="4">
    <location>
        <begin position="184"/>
        <end position="225"/>
    </location>
</feature>
<dbReference type="GO" id="GO:0120330">
    <property type="term" value="C:rixosome complex"/>
    <property type="evidence" value="ECO:0007669"/>
    <property type="project" value="TreeGrafter"/>
</dbReference>
<dbReference type="InterPro" id="IPR036322">
    <property type="entry name" value="WD40_repeat_dom_sf"/>
</dbReference>
<keyword evidence="3" id="KW-0677">Repeat</keyword>
<accession>A0AAD5SQX2</accession>
<dbReference type="GO" id="GO:0006261">
    <property type="term" value="P:DNA-templated DNA replication"/>
    <property type="evidence" value="ECO:0007669"/>
    <property type="project" value="TreeGrafter"/>
</dbReference>
<dbReference type="PROSITE" id="PS50082">
    <property type="entry name" value="WD_REPEATS_2"/>
    <property type="match status" value="3"/>
</dbReference>
<keyword evidence="2 4" id="KW-0853">WD repeat</keyword>
<comment type="similarity">
    <text evidence="1">Belongs to the WD repeat IPI3/WDR18 family.</text>
</comment>
<reference evidence="6" key="1">
    <citation type="submission" date="2020-05" db="EMBL/GenBank/DDBJ databases">
        <title>Phylogenomic resolution of chytrid fungi.</title>
        <authorList>
            <person name="Stajich J.E."/>
            <person name="Amses K."/>
            <person name="Simmons R."/>
            <person name="Seto K."/>
            <person name="Myers J."/>
            <person name="Bonds A."/>
            <person name="Quandt C.A."/>
            <person name="Barry K."/>
            <person name="Liu P."/>
            <person name="Grigoriev I."/>
            <person name="Longcore J.E."/>
            <person name="James T.Y."/>
        </authorList>
    </citation>
    <scope>NUCLEOTIDE SEQUENCE</scope>
    <source>
        <strain evidence="6">JEL0513</strain>
    </source>
</reference>
<dbReference type="InterPro" id="IPR015943">
    <property type="entry name" value="WD40/YVTN_repeat-like_dom_sf"/>
</dbReference>
<dbReference type="Pfam" id="PF00400">
    <property type="entry name" value="WD40"/>
    <property type="match status" value="3"/>
</dbReference>
<protein>
    <recommendedName>
        <fullName evidence="8">WD40 repeat-like protein</fullName>
    </recommendedName>
</protein>
<dbReference type="InterPro" id="IPR020472">
    <property type="entry name" value="WD40_PAC1"/>
</dbReference>
<feature type="region of interest" description="Disordered" evidence="5">
    <location>
        <begin position="396"/>
        <end position="425"/>
    </location>
</feature>
<sequence length="425" mass="45471">VSPSGRFVAGGGESGRVFVWHVASGRLLRLADAHFKRVVRLAWTPDGQALASAADDAFAHVHLLAAVASAPSATVSHALPLVDLAFSPLATYAKTCLFTASKDRTVKIWDPASGACLASILFPRALSCLAVDPLLMLVYAGAVDHNIYMARLYKSESNNNNTISPLVEADMITVSDSLNQDSIFKAHLGPITSVALSFDAKFLVSGSQDGAVIVWDAPTRQQIRTYHMSPATAAAYAKSQSSSASSTTSSTPTVVPPIAQIIPILRPREELSSSTPAFVSTPSTIAVWKRFLATPDEIAQDLASSFGGGEFNSAAGAAQLSSWSDLDSSVSDLDADNLVDFPTGYNPKLWDSPDEIATRFSKLEASLANNDNDNSQSEIAQLRLQIEKLTEHNQSLRKMNDDIYNASSKNAAESLRNRKKSKTLK</sequence>
<dbReference type="Gene3D" id="2.130.10.10">
    <property type="entry name" value="YVTN repeat-like/Quinoprotein amine dehydrogenase"/>
    <property type="match status" value="2"/>
</dbReference>
<dbReference type="GO" id="GO:0005656">
    <property type="term" value="C:nuclear pre-replicative complex"/>
    <property type="evidence" value="ECO:0007669"/>
    <property type="project" value="TreeGrafter"/>
</dbReference>
<feature type="repeat" description="WD" evidence="4">
    <location>
        <begin position="74"/>
        <end position="119"/>
    </location>
</feature>
<feature type="non-terminal residue" evidence="6">
    <location>
        <position position="1"/>
    </location>
</feature>
<dbReference type="PRINTS" id="PR00320">
    <property type="entry name" value="GPROTEINBRPT"/>
</dbReference>
<name>A0AAD5SQX2_9FUNG</name>
<evidence type="ECO:0000256" key="1">
    <source>
        <dbReference type="ARBA" id="ARBA00010143"/>
    </source>
</evidence>
<feature type="repeat" description="WD" evidence="4">
    <location>
        <begin position="1"/>
        <end position="30"/>
    </location>
</feature>
<dbReference type="SMART" id="SM00320">
    <property type="entry name" value="WD40"/>
    <property type="match status" value="4"/>
</dbReference>
<gene>
    <name evidence="6" type="ORF">HK100_007905</name>
</gene>
<comment type="caution">
    <text evidence="6">The sequence shown here is derived from an EMBL/GenBank/DDBJ whole genome shotgun (WGS) entry which is preliminary data.</text>
</comment>
<evidence type="ECO:0000256" key="3">
    <source>
        <dbReference type="ARBA" id="ARBA00022737"/>
    </source>
</evidence>
<evidence type="ECO:0000313" key="7">
    <source>
        <dbReference type="Proteomes" id="UP001211907"/>
    </source>
</evidence>
<evidence type="ECO:0000313" key="6">
    <source>
        <dbReference type="EMBL" id="KAJ3088940.1"/>
    </source>
</evidence>
<dbReference type="PANTHER" id="PTHR18763:SF0">
    <property type="entry name" value="WD REPEAT-CONTAINING PROTEIN 18"/>
    <property type="match status" value="1"/>
</dbReference>
<organism evidence="6 7">
    <name type="scientific">Physocladia obscura</name>
    <dbReference type="NCBI Taxonomy" id="109957"/>
    <lineage>
        <taxon>Eukaryota</taxon>
        <taxon>Fungi</taxon>
        <taxon>Fungi incertae sedis</taxon>
        <taxon>Chytridiomycota</taxon>
        <taxon>Chytridiomycota incertae sedis</taxon>
        <taxon>Chytridiomycetes</taxon>
        <taxon>Chytridiales</taxon>
        <taxon>Chytriomycetaceae</taxon>
        <taxon>Physocladia</taxon>
    </lineage>
</organism>
<dbReference type="AlphaFoldDB" id="A0AAD5SQX2"/>
<dbReference type="PROSITE" id="PS50294">
    <property type="entry name" value="WD_REPEATS_REGION"/>
    <property type="match status" value="1"/>
</dbReference>
<evidence type="ECO:0000256" key="5">
    <source>
        <dbReference type="SAM" id="MobiDB-lite"/>
    </source>
</evidence>
<proteinExistence type="inferred from homology"/>
<dbReference type="EMBL" id="JADGJH010003765">
    <property type="protein sequence ID" value="KAJ3088940.1"/>
    <property type="molecule type" value="Genomic_DNA"/>
</dbReference>
<evidence type="ECO:0008006" key="8">
    <source>
        <dbReference type="Google" id="ProtNLM"/>
    </source>
</evidence>
<keyword evidence="7" id="KW-1185">Reference proteome</keyword>
<dbReference type="Proteomes" id="UP001211907">
    <property type="component" value="Unassembled WGS sequence"/>
</dbReference>
<dbReference type="InterPro" id="IPR045227">
    <property type="entry name" value="WDR18/Ipi3/RID3"/>
</dbReference>
<dbReference type="InterPro" id="IPR001680">
    <property type="entry name" value="WD40_rpt"/>
</dbReference>
<evidence type="ECO:0000256" key="4">
    <source>
        <dbReference type="PROSITE-ProRule" id="PRU00221"/>
    </source>
</evidence>